<sequence>MPPRFSGRRSPRRGKMASPVGTYLPRDDAASLTICPPSLLHQQFKLKYCLSLLNRVLSPASPYGDIPLVLSTDKLFFDDKMGFRNSAFNVLSHTTLTPNNVQIYDYNISKTIWNALPLNGNIQK</sequence>
<evidence type="ECO:0000313" key="2">
    <source>
        <dbReference type="Proteomes" id="UP000492821"/>
    </source>
</evidence>
<protein>
    <submittedName>
        <fullName evidence="3">Protein FAM3D</fullName>
    </submittedName>
</protein>
<proteinExistence type="predicted"/>
<dbReference type="WBParaSite" id="Pan_g11538.t1">
    <property type="protein sequence ID" value="Pan_g11538.t1"/>
    <property type="gene ID" value="Pan_g11538"/>
</dbReference>
<feature type="region of interest" description="Disordered" evidence="1">
    <location>
        <begin position="1"/>
        <end position="21"/>
    </location>
</feature>
<accession>A0A7E4UQC0</accession>
<organism evidence="2 3">
    <name type="scientific">Panagrellus redivivus</name>
    <name type="common">Microworm</name>
    <dbReference type="NCBI Taxonomy" id="6233"/>
    <lineage>
        <taxon>Eukaryota</taxon>
        <taxon>Metazoa</taxon>
        <taxon>Ecdysozoa</taxon>
        <taxon>Nematoda</taxon>
        <taxon>Chromadorea</taxon>
        <taxon>Rhabditida</taxon>
        <taxon>Tylenchina</taxon>
        <taxon>Panagrolaimomorpha</taxon>
        <taxon>Panagrolaimoidea</taxon>
        <taxon>Panagrolaimidae</taxon>
        <taxon>Panagrellus</taxon>
    </lineage>
</organism>
<evidence type="ECO:0000313" key="3">
    <source>
        <dbReference type="WBParaSite" id="Pan_g11538.t1"/>
    </source>
</evidence>
<keyword evidence="2" id="KW-1185">Reference proteome</keyword>
<reference evidence="2" key="1">
    <citation type="journal article" date="2013" name="Genetics">
        <title>The draft genome and transcriptome of Panagrellus redivivus are shaped by the harsh demands of a free-living lifestyle.</title>
        <authorList>
            <person name="Srinivasan J."/>
            <person name="Dillman A.R."/>
            <person name="Macchietto M.G."/>
            <person name="Heikkinen L."/>
            <person name="Lakso M."/>
            <person name="Fracchia K.M."/>
            <person name="Antoshechkin I."/>
            <person name="Mortazavi A."/>
            <person name="Wong G."/>
            <person name="Sternberg P.W."/>
        </authorList>
    </citation>
    <scope>NUCLEOTIDE SEQUENCE [LARGE SCALE GENOMIC DNA]</scope>
    <source>
        <strain evidence="2">MT8872</strain>
    </source>
</reference>
<dbReference type="Proteomes" id="UP000492821">
    <property type="component" value="Unassembled WGS sequence"/>
</dbReference>
<name>A0A7E4UQC0_PANRE</name>
<feature type="compositionally biased region" description="Basic residues" evidence="1">
    <location>
        <begin position="1"/>
        <end position="15"/>
    </location>
</feature>
<dbReference type="AlphaFoldDB" id="A0A7E4UQC0"/>
<reference evidence="3" key="2">
    <citation type="submission" date="2020-10" db="UniProtKB">
        <authorList>
            <consortium name="WormBaseParasite"/>
        </authorList>
    </citation>
    <scope>IDENTIFICATION</scope>
</reference>
<evidence type="ECO:0000256" key="1">
    <source>
        <dbReference type="SAM" id="MobiDB-lite"/>
    </source>
</evidence>